<keyword evidence="15" id="KW-1133">Transmembrane helix</keyword>
<evidence type="ECO:0000256" key="13">
    <source>
        <dbReference type="RuleBase" id="RU361238"/>
    </source>
</evidence>
<gene>
    <name evidence="17" type="ORF">FALBO_7576</name>
</gene>
<dbReference type="GO" id="GO:0008270">
    <property type="term" value="F:zinc ion binding"/>
    <property type="evidence" value="ECO:0007669"/>
    <property type="project" value="InterPro"/>
</dbReference>
<evidence type="ECO:0000256" key="6">
    <source>
        <dbReference type="ARBA" id="ARBA00022801"/>
    </source>
</evidence>
<keyword evidence="10" id="KW-1015">Disulfide bond</keyword>
<evidence type="ECO:0000256" key="9">
    <source>
        <dbReference type="ARBA" id="ARBA00023125"/>
    </source>
</evidence>
<evidence type="ECO:0000256" key="8">
    <source>
        <dbReference type="ARBA" id="ARBA00023015"/>
    </source>
</evidence>
<accession>A0A8H4LCF5</accession>
<feature type="region of interest" description="Disordered" evidence="14">
    <location>
        <begin position="628"/>
        <end position="659"/>
    </location>
</feature>
<feature type="region of interest" description="Disordered" evidence="14">
    <location>
        <begin position="519"/>
        <end position="547"/>
    </location>
</feature>
<dbReference type="CDD" id="cd12148">
    <property type="entry name" value="fungal_TF_MHR"/>
    <property type="match status" value="1"/>
</dbReference>
<dbReference type="InterPro" id="IPR011118">
    <property type="entry name" value="Tannase/feruloyl_esterase"/>
</dbReference>
<feature type="transmembrane region" description="Helical" evidence="15">
    <location>
        <begin position="1076"/>
        <end position="1094"/>
    </location>
</feature>
<keyword evidence="9" id="KW-0238">DNA-binding</keyword>
<sequence length="1222" mass="134363">MPSATSGTSPCAASSFATPAVFGAEILSINAAAVENFTLPVPEGIDVGVSEPPTVNLCNVTVTYTHPGQNDTIKAETWLPLQNWNGKLQAIGGGGWVAGRAYISYIRMLNPIADGYVTTTTDAGQGGWGALDDWALVSQGNVNLYALQNLGLTSLNDTASIAKSLSTSYYGKSPSHSYWNGCSQGGRQGYALAQRFPTAYDGILAAAPAINWAELIASTLWPVAYMQFTNQYPCEITQLTSLAVSACDELDGVKDEQIADPEACRKAFKPESYIGKSFTCDETASQMRISSAAVSVASAIWDGPRFSDGRFIWYGYDIGTDISSLANSTCSKDGKCIATAAGGITPAIRYFVDRDYSSNVTTLTHQEFDHMFRTMKSTFASNLETNDADITEFREAGGKLMTYHGLTDAAIPSRSSLHYYQLVEKTIGDVDDFYRYFFVPGLNHCWGGATSHPASMFEQLVSWVEEGKAPEKSKVTFKLPNNGKSEGIQSSHLRQSSAEYVRNGIEADVETGSILVASPSLTASSPSTTGRKRSSVTHDPGLQGHELRKTRKVSRACDFCKSRKARCTGDRPCAKCVAKGRECSYDAKYTRGRPPTPPPSDIQPKFAATVVMTPVNNYSGFQPGPVDGRQATGIGHDMGLSRSYAQPRESGGPSRASPELSMAEIQGQVFDPTSGLTFLHRALKRLSAQNMNGLAGKGRPASDNQPAGDKPLPDYSDNGLSHMPDQAEGKKLLALYFDVCIATYRILHRPTVEGWLFAMQRNLQEKRVLWHGVGRAEAAIVLVALAVARLHHEKSKGFLSPEAENQALLASDELYNLSTRLADEETGFPRLETAQARTVHVLYLLTTSRFNRAWYFFGNALQLVSALGLHRRANSKRGRASRTDYIRTQCGIRTFWTAYILDNYLGVVFGRPRHFHDEDIDQSFPDQVDDEMMTVDGPSNPLDTPGDCHIDALLFHSKIAQIIGSISREIYTLRDISETERLAATNKLMQRVREWHANLPLHLGSIHPSMLIPSYRRQATVLKLAHSHAIMHANRLFLLGNPSEAYESQIEDCIRAAKAVLETVDQLSQEGTIFHAFWWTHYVTFCALVVAYMWEIQQRRTKRWNERQDGIRLIELAERCHTHLAQATASNSPSRRYAVILEEFRNAATGSNTRPLMPAEQTETMPDVAQNGIPENPLSINAMTGMNGQAIGSDNISALNDGHLFDDWHTTDWLDLDSSVGY</sequence>
<reference evidence="17 18" key="1">
    <citation type="submission" date="2020-01" db="EMBL/GenBank/DDBJ databases">
        <title>Identification and distribution of gene clusters putatively required for synthesis of sphingolipid metabolism inhibitors in phylogenetically diverse species of the filamentous fungus Fusarium.</title>
        <authorList>
            <person name="Kim H.-S."/>
            <person name="Busman M."/>
            <person name="Brown D.W."/>
            <person name="Divon H."/>
            <person name="Uhlig S."/>
            <person name="Proctor R.H."/>
        </authorList>
    </citation>
    <scope>NUCLEOTIDE SEQUENCE [LARGE SCALE GENOMIC DNA]</scope>
    <source>
        <strain evidence="17 18">NRRL 20459</strain>
    </source>
</reference>
<dbReference type="PROSITE" id="PS50048">
    <property type="entry name" value="ZN2_CY6_FUNGAL_2"/>
    <property type="match status" value="1"/>
</dbReference>
<feature type="domain" description="Zn(2)-C6 fungal-type" evidence="16">
    <location>
        <begin position="556"/>
        <end position="585"/>
    </location>
</feature>
<dbReference type="Pfam" id="PF04082">
    <property type="entry name" value="Fungal_trans"/>
    <property type="match status" value="1"/>
</dbReference>
<dbReference type="PROSITE" id="PS00463">
    <property type="entry name" value="ZN2_CY6_FUNGAL_1"/>
    <property type="match status" value="1"/>
</dbReference>
<evidence type="ECO:0000313" key="18">
    <source>
        <dbReference type="Proteomes" id="UP000554235"/>
    </source>
</evidence>
<dbReference type="InterPro" id="IPR007219">
    <property type="entry name" value="XnlR_reg_dom"/>
</dbReference>
<evidence type="ECO:0000256" key="10">
    <source>
        <dbReference type="ARBA" id="ARBA00023157"/>
    </source>
</evidence>
<dbReference type="GO" id="GO:0043565">
    <property type="term" value="F:sequence-specific DNA binding"/>
    <property type="evidence" value="ECO:0007669"/>
    <property type="project" value="TreeGrafter"/>
</dbReference>
<dbReference type="PANTHER" id="PTHR47540:SF2">
    <property type="entry name" value="ZN(II)2CYS6 TRANSCRIPTION FACTOR (EUROFUNG)"/>
    <property type="match status" value="1"/>
</dbReference>
<keyword evidence="7" id="KW-0106">Calcium</keyword>
<dbReference type="SMART" id="SM00906">
    <property type="entry name" value="Fungal_trans"/>
    <property type="match status" value="1"/>
</dbReference>
<dbReference type="GO" id="GO:0006351">
    <property type="term" value="P:DNA-templated transcription"/>
    <property type="evidence" value="ECO:0007669"/>
    <property type="project" value="InterPro"/>
</dbReference>
<name>A0A8H4LCF5_9HYPO</name>
<dbReference type="GO" id="GO:0045944">
    <property type="term" value="P:positive regulation of transcription by RNA polymerase II"/>
    <property type="evidence" value="ECO:0007669"/>
    <property type="project" value="TreeGrafter"/>
</dbReference>
<protein>
    <recommendedName>
        <fullName evidence="13">Carboxylic ester hydrolase</fullName>
        <ecNumber evidence="13">3.1.1.-</ecNumber>
    </recommendedName>
</protein>
<evidence type="ECO:0000259" key="16">
    <source>
        <dbReference type="PROSITE" id="PS50048"/>
    </source>
</evidence>
<keyword evidence="3" id="KW-0719">Serine esterase</keyword>
<evidence type="ECO:0000256" key="7">
    <source>
        <dbReference type="ARBA" id="ARBA00022837"/>
    </source>
</evidence>
<comment type="similarity">
    <text evidence="2 13">Belongs to the tannase family.</text>
</comment>
<dbReference type="InterPro" id="IPR036864">
    <property type="entry name" value="Zn2-C6_fun-type_DNA-bd_sf"/>
</dbReference>
<dbReference type="CDD" id="cd00067">
    <property type="entry name" value="GAL4"/>
    <property type="match status" value="1"/>
</dbReference>
<keyword evidence="18" id="KW-1185">Reference proteome</keyword>
<proteinExistence type="inferred from homology"/>
<organism evidence="17 18">
    <name type="scientific">Fusarium albosuccineum</name>
    <dbReference type="NCBI Taxonomy" id="1237068"/>
    <lineage>
        <taxon>Eukaryota</taxon>
        <taxon>Fungi</taxon>
        <taxon>Dikarya</taxon>
        <taxon>Ascomycota</taxon>
        <taxon>Pezizomycotina</taxon>
        <taxon>Sordariomycetes</taxon>
        <taxon>Hypocreomycetidae</taxon>
        <taxon>Hypocreales</taxon>
        <taxon>Nectriaceae</taxon>
        <taxon>Fusarium</taxon>
        <taxon>Fusarium decemcellulare species complex</taxon>
    </lineage>
</organism>
<dbReference type="Proteomes" id="UP000554235">
    <property type="component" value="Unassembled WGS sequence"/>
</dbReference>
<comment type="subcellular location">
    <subcellularLocation>
        <location evidence="1">Nucleus</location>
    </subcellularLocation>
</comment>
<evidence type="ECO:0000256" key="3">
    <source>
        <dbReference type="ARBA" id="ARBA00022487"/>
    </source>
</evidence>
<dbReference type="GO" id="GO:0000981">
    <property type="term" value="F:DNA-binding transcription factor activity, RNA polymerase II-specific"/>
    <property type="evidence" value="ECO:0007669"/>
    <property type="project" value="InterPro"/>
</dbReference>
<dbReference type="SUPFAM" id="SSF57701">
    <property type="entry name" value="Zn2/Cys6 DNA-binding domain"/>
    <property type="match status" value="1"/>
</dbReference>
<evidence type="ECO:0000256" key="5">
    <source>
        <dbReference type="ARBA" id="ARBA00022729"/>
    </source>
</evidence>
<dbReference type="SUPFAM" id="SSF53474">
    <property type="entry name" value="alpha/beta-Hydrolases"/>
    <property type="match status" value="1"/>
</dbReference>
<keyword evidence="8" id="KW-0805">Transcription regulation</keyword>
<feature type="compositionally biased region" description="Low complexity" evidence="14">
    <location>
        <begin position="519"/>
        <end position="529"/>
    </location>
</feature>
<evidence type="ECO:0000313" key="17">
    <source>
        <dbReference type="EMBL" id="KAF4465578.1"/>
    </source>
</evidence>
<evidence type="ECO:0000256" key="15">
    <source>
        <dbReference type="SAM" id="Phobius"/>
    </source>
</evidence>
<comment type="caution">
    <text evidence="17">The sequence shown here is derived from an EMBL/GenBank/DDBJ whole genome shotgun (WGS) entry which is preliminary data.</text>
</comment>
<evidence type="ECO:0000256" key="4">
    <source>
        <dbReference type="ARBA" id="ARBA00022723"/>
    </source>
</evidence>
<keyword evidence="11" id="KW-0804">Transcription</keyword>
<dbReference type="Pfam" id="PF00172">
    <property type="entry name" value="Zn_clus"/>
    <property type="match status" value="1"/>
</dbReference>
<dbReference type="InterPro" id="IPR051711">
    <property type="entry name" value="Stress_Response_Reg"/>
</dbReference>
<dbReference type="OrthoDB" id="3037908at2759"/>
<evidence type="ECO:0000256" key="14">
    <source>
        <dbReference type="SAM" id="MobiDB-lite"/>
    </source>
</evidence>
<feature type="region of interest" description="Disordered" evidence="14">
    <location>
        <begin position="692"/>
        <end position="723"/>
    </location>
</feature>
<dbReference type="GO" id="GO:0030600">
    <property type="term" value="F:feruloyl esterase activity"/>
    <property type="evidence" value="ECO:0007669"/>
    <property type="project" value="UniProtKB-ARBA"/>
</dbReference>
<dbReference type="InterPro" id="IPR001138">
    <property type="entry name" value="Zn2Cys6_DnaBD"/>
</dbReference>
<keyword evidence="5" id="KW-0732">Signal</keyword>
<evidence type="ECO:0000256" key="11">
    <source>
        <dbReference type="ARBA" id="ARBA00023163"/>
    </source>
</evidence>
<dbReference type="SMART" id="SM00066">
    <property type="entry name" value="GAL4"/>
    <property type="match status" value="1"/>
</dbReference>
<evidence type="ECO:0000256" key="2">
    <source>
        <dbReference type="ARBA" id="ARBA00006249"/>
    </source>
</evidence>
<keyword evidence="6 13" id="KW-0378">Hydrolase</keyword>
<keyword evidence="15" id="KW-0472">Membrane</keyword>
<dbReference type="PANTHER" id="PTHR47540">
    <property type="entry name" value="THIAMINE REPRESSIBLE GENES REGULATORY PROTEIN THI5"/>
    <property type="match status" value="1"/>
</dbReference>
<dbReference type="Pfam" id="PF07519">
    <property type="entry name" value="Tannase"/>
    <property type="match status" value="1"/>
</dbReference>
<dbReference type="GO" id="GO:0005634">
    <property type="term" value="C:nucleus"/>
    <property type="evidence" value="ECO:0007669"/>
    <property type="project" value="UniProtKB-SubCell"/>
</dbReference>
<evidence type="ECO:0000256" key="1">
    <source>
        <dbReference type="ARBA" id="ARBA00004123"/>
    </source>
</evidence>
<keyword evidence="4" id="KW-0479">Metal-binding</keyword>
<dbReference type="Gene3D" id="4.10.240.10">
    <property type="entry name" value="Zn(2)-C6 fungal-type DNA-binding domain"/>
    <property type="match status" value="1"/>
</dbReference>
<evidence type="ECO:0000256" key="12">
    <source>
        <dbReference type="ARBA" id="ARBA00023242"/>
    </source>
</evidence>
<dbReference type="InterPro" id="IPR029058">
    <property type="entry name" value="AB_hydrolase_fold"/>
</dbReference>
<dbReference type="EMBL" id="JAADYS010001013">
    <property type="protein sequence ID" value="KAF4465578.1"/>
    <property type="molecule type" value="Genomic_DNA"/>
</dbReference>
<keyword evidence="15" id="KW-0812">Transmembrane</keyword>
<keyword evidence="12" id="KW-0539">Nucleus</keyword>
<dbReference type="AlphaFoldDB" id="A0A8H4LCF5"/>
<dbReference type="EC" id="3.1.1.-" evidence="13"/>